<dbReference type="SMART" id="SM00345">
    <property type="entry name" value="HTH_GNTR"/>
    <property type="match status" value="1"/>
</dbReference>
<dbReference type="CDD" id="cd07377">
    <property type="entry name" value="WHTH_GntR"/>
    <property type="match status" value="1"/>
</dbReference>
<dbReference type="InterPro" id="IPR036390">
    <property type="entry name" value="WH_DNA-bd_sf"/>
</dbReference>
<dbReference type="Pfam" id="PF07702">
    <property type="entry name" value="UTRA"/>
    <property type="match status" value="1"/>
</dbReference>
<dbReference type="Pfam" id="PF00392">
    <property type="entry name" value="GntR"/>
    <property type="match status" value="1"/>
</dbReference>
<comment type="caution">
    <text evidence="5">The sequence shown here is derived from an EMBL/GenBank/DDBJ whole genome shotgun (WGS) entry which is preliminary data.</text>
</comment>
<dbReference type="PROSITE" id="PS50949">
    <property type="entry name" value="HTH_GNTR"/>
    <property type="match status" value="1"/>
</dbReference>
<evidence type="ECO:0000256" key="2">
    <source>
        <dbReference type="ARBA" id="ARBA00023125"/>
    </source>
</evidence>
<organism evidence="5 6">
    <name type="scientific">Actinoplanes hulinensis</name>
    <dbReference type="NCBI Taxonomy" id="1144547"/>
    <lineage>
        <taxon>Bacteria</taxon>
        <taxon>Bacillati</taxon>
        <taxon>Actinomycetota</taxon>
        <taxon>Actinomycetes</taxon>
        <taxon>Micromonosporales</taxon>
        <taxon>Micromonosporaceae</taxon>
        <taxon>Actinoplanes</taxon>
    </lineage>
</organism>
<evidence type="ECO:0000259" key="4">
    <source>
        <dbReference type="PROSITE" id="PS50949"/>
    </source>
</evidence>
<dbReference type="InterPro" id="IPR028978">
    <property type="entry name" value="Chorismate_lyase_/UTRA_dom_sf"/>
</dbReference>
<dbReference type="InterPro" id="IPR000524">
    <property type="entry name" value="Tscrpt_reg_HTH_GntR"/>
</dbReference>
<keyword evidence="2" id="KW-0238">DNA-binding</keyword>
<accession>A0ABS7B7P9</accession>
<proteinExistence type="predicted"/>
<evidence type="ECO:0000313" key="5">
    <source>
        <dbReference type="EMBL" id="MBW6436714.1"/>
    </source>
</evidence>
<protein>
    <submittedName>
        <fullName evidence="5">GntR family transcriptional regulator</fullName>
    </submittedName>
</protein>
<dbReference type="EMBL" id="JAHXZI010000012">
    <property type="protein sequence ID" value="MBW6436714.1"/>
    <property type="molecule type" value="Genomic_DNA"/>
</dbReference>
<dbReference type="PANTHER" id="PTHR44846:SF17">
    <property type="entry name" value="GNTR-FAMILY TRANSCRIPTIONAL REGULATOR"/>
    <property type="match status" value="1"/>
</dbReference>
<dbReference type="PRINTS" id="PR00035">
    <property type="entry name" value="HTHGNTR"/>
</dbReference>
<dbReference type="Proteomes" id="UP001519863">
    <property type="component" value="Unassembled WGS sequence"/>
</dbReference>
<dbReference type="InterPro" id="IPR011663">
    <property type="entry name" value="UTRA"/>
</dbReference>
<dbReference type="InterPro" id="IPR036388">
    <property type="entry name" value="WH-like_DNA-bd_sf"/>
</dbReference>
<evidence type="ECO:0000256" key="3">
    <source>
        <dbReference type="ARBA" id="ARBA00023163"/>
    </source>
</evidence>
<evidence type="ECO:0000256" key="1">
    <source>
        <dbReference type="ARBA" id="ARBA00023015"/>
    </source>
</evidence>
<dbReference type="SMART" id="SM00866">
    <property type="entry name" value="UTRA"/>
    <property type="match status" value="1"/>
</dbReference>
<dbReference type="InterPro" id="IPR050679">
    <property type="entry name" value="Bact_HTH_transcr_reg"/>
</dbReference>
<dbReference type="SUPFAM" id="SSF64288">
    <property type="entry name" value="Chorismate lyase-like"/>
    <property type="match status" value="1"/>
</dbReference>
<dbReference type="PANTHER" id="PTHR44846">
    <property type="entry name" value="MANNOSYL-D-GLYCERATE TRANSPORT/METABOLISM SYSTEM REPRESSOR MNGR-RELATED"/>
    <property type="match status" value="1"/>
</dbReference>
<gene>
    <name evidence="5" type="ORF">KZ829_23510</name>
</gene>
<sequence>MPVSRRGQLPVWQQIAEELRTSINDGTLLPGSRLPTEAELTERYQVARNTARQALTALVNEGLVTPARPRGYFVRDRKPLYYRPQQEFRPRPLSPEMDIFLAEHSADGRQPAQSIEVAIVDPPRDVKKRLNLGDGELAVVRRRVRYLDGEPFHTNDSYFPLRLVQDTEIMRPEDIARGANQVLAEVGYLQVRALDEFYVRMPTPDEARRLSIGPGTPIAYHLVTGLTEEGQPVRVVLNVLPGDRHVIAFERTRVALPTQAAE</sequence>
<dbReference type="RefSeq" id="WP_220146077.1">
    <property type="nucleotide sequence ID" value="NZ_JAHXZI010000012.1"/>
</dbReference>
<evidence type="ECO:0000313" key="6">
    <source>
        <dbReference type="Proteomes" id="UP001519863"/>
    </source>
</evidence>
<dbReference type="SUPFAM" id="SSF46785">
    <property type="entry name" value="Winged helix' DNA-binding domain"/>
    <property type="match status" value="1"/>
</dbReference>
<keyword evidence="1" id="KW-0805">Transcription regulation</keyword>
<reference evidence="5 6" key="1">
    <citation type="journal article" date="2013" name="Antonie Van Leeuwenhoek">
        <title>Actinoplanes hulinensis sp. nov., a novel actinomycete isolated from soybean root (Glycine max (L.) Merr).</title>
        <authorList>
            <person name="Shen Y."/>
            <person name="Liu C."/>
            <person name="Wang X."/>
            <person name="Zhao J."/>
            <person name="Jia F."/>
            <person name="Zhang Y."/>
            <person name="Wang L."/>
            <person name="Yang D."/>
            <person name="Xiang W."/>
        </authorList>
    </citation>
    <scope>NUCLEOTIDE SEQUENCE [LARGE SCALE GENOMIC DNA]</scope>
    <source>
        <strain evidence="5 6">NEAU-M9</strain>
    </source>
</reference>
<feature type="domain" description="HTH gntR-type" evidence="4">
    <location>
        <begin position="9"/>
        <end position="77"/>
    </location>
</feature>
<keyword evidence="6" id="KW-1185">Reference proteome</keyword>
<name>A0ABS7B7P9_9ACTN</name>
<dbReference type="Gene3D" id="3.40.1410.10">
    <property type="entry name" value="Chorismate lyase-like"/>
    <property type="match status" value="1"/>
</dbReference>
<dbReference type="Gene3D" id="1.10.10.10">
    <property type="entry name" value="Winged helix-like DNA-binding domain superfamily/Winged helix DNA-binding domain"/>
    <property type="match status" value="1"/>
</dbReference>
<keyword evidence="3" id="KW-0804">Transcription</keyword>